<dbReference type="Pfam" id="PF12848">
    <property type="entry name" value="ABC_tran_Xtn"/>
    <property type="match status" value="1"/>
</dbReference>
<organism evidence="6">
    <name type="scientific">marine sediment metagenome</name>
    <dbReference type="NCBI Taxonomy" id="412755"/>
    <lineage>
        <taxon>unclassified sequences</taxon>
        <taxon>metagenomes</taxon>
        <taxon>ecological metagenomes</taxon>
    </lineage>
</organism>
<evidence type="ECO:0000256" key="3">
    <source>
        <dbReference type="ARBA" id="ARBA00022840"/>
    </source>
</evidence>
<keyword evidence="3" id="KW-0067">ATP-binding</keyword>
<feature type="domain" description="ABC transporter" evidence="4">
    <location>
        <begin position="25"/>
        <end position="77"/>
    </location>
</feature>
<dbReference type="InterPro" id="IPR032781">
    <property type="entry name" value="ABC_tran_Xtn"/>
</dbReference>
<dbReference type="InterPro" id="IPR003439">
    <property type="entry name" value="ABC_transporter-like_ATP-bd"/>
</dbReference>
<sequence>DQVKLAGRLAALHQEMSYLDMQFPSHEAERILAGLGFQPEDLDIPAASLSEGWKMRAVLGSLLYQRPDLLLLDEPSNHLDIPSVHWLEQFLQAYKGAIILVSHDRDFLNRQINRIISFEPEGMKSYSGNYDFYLKARGEEKLTLKARARHQEQKIKEAQRFIERFRYKATKARQAQSKIKLLKKMELVESHRPQRTMHFSFPAVLRSGREVVAIKGVSKGFTKKSLYKDISLTVLRGERIAIIGPNGSGKTTLLRMVAGEIEPDRGEITLGHKVTMSYFAQHHLDMLDPRKTIIEE</sequence>
<dbReference type="SUPFAM" id="SSF52540">
    <property type="entry name" value="P-loop containing nucleoside triphosphate hydrolases"/>
    <property type="match status" value="2"/>
</dbReference>
<dbReference type="PANTHER" id="PTHR19211:SF14">
    <property type="entry name" value="ATP-BINDING CASSETTE SUB-FAMILY F MEMBER 1"/>
    <property type="match status" value="1"/>
</dbReference>
<dbReference type="InterPro" id="IPR050611">
    <property type="entry name" value="ABCF"/>
</dbReference>
<dbReference type="FunFam" id="3.40.50.300:FF:000011">
    <property type="entry name" value="Putative ABC transporter ATP-binding component"/>
    <property type="match status" value="1"/>
</dbReference>
<comment type="caution">
    <text evidence="6">The sequence shown here is derived from an EMBL/GenBank/DDBJ whole genome shotgun (WGS) entry which is preliminary data.</text>
</comment>
<evidence type="ECO:0000256" key="1">
    <source>
        <dbReference type="ARBA" id="ARBA00022737"/>
    </source>
</evidence>
<evidence type="ECO:0000259" key="5">
    <source>
        <dbReference type="Pfam" id="PF12848"/>
    </source>
</evidence>
<evidence type="ECO:0000313" key="6">
    <source>
        <dbReference type="EMBL" id="GAG76645.1"/>
    </source>
</evidence>
<evidence type="ECO:0008006" key="7">
    <source>
        <dbReference type="Google" id="ProtNLM"/>
    </source>
</evidence>
<name>X1A3J0_9ZZZZ</name>
<dbReference type="Gene3D" id="3.40.50.300">
    <property type="entry name" value="P-loop containing nucleotide triphosphate hydrolases"/>
    <property type="match status" value="2"/>
</dbReference>
<dbReference type="PANTHER" id="PTHR19211">
    <property type="entry name" value="ATP-BINDING TRANSPORT PROTEIN-RELATED"/>
    <property type="match status" value="1"/>
</dbReference>
<dbReference type="Pfam" id="PF00005">
    <property type="entry name" value="ABC_tran"/>
    <property type="match status" value="2"/>
</dbReference>
<feature type="non-terminal residue" evidence="6">
    <location>
        <position position="1"/>
    </location>
</feature>
<gene>
    <name evidence="6" type="ORF">S01H4_35156</name>
</gene>
<keyword evidence="2" id="KW-0547">Nucleotide-binding</keyword>
<dbReference type="GO" id="GO:0005524">
    <property type="term" value="F:ATP binding"/>
    <property type="evidence" value="ECO:0007669"/>
    <property type="project" value="UniProtKB-KW"/>
</dbReference>
<dbReference type="AlphaFoldDB" id="X1A3J0"/>
<dbReference type="InterPro" id="IPR027417">
    <property type="entry name" value="P-loop_NTPase"/>
</dbReference>
<dbReference type="GO" id="GO:0016887">
    <property type="term" value="F:ATP hydrolysis activity"/>
    <property type="evidence" value="ECO:0007669"/>
    <property type="project" value="InterPro"/>
</dbReference>
<protein>
    <recommendedName>
        <fullName evidence="7">ABC transporter domain-containing protein</fullName>
    </recommendedName>
</protein>
<proteinExistence type="predicted"/>
<keyword evidence="1" id="KW-0677">Repeat</keyword>
<dbReference type="EMBL" id="BART01018660">
    <property type="protein sequence ID" value="GAG76645.1"/>
    <property type="molecule type" value="Genomic_DNA"/>
</dbReference>
<evidence type="ECO:0000256" key="2">
    <source>
        <dbReference type="ARBA" id="ARBA00022741"/>
    </source>
</evidence>
<accession>X1A3J0</accession>
<feature type="non-terminal residue" evidence="6">
    <location>
        <position position="296"/>
    </location>
</feature>
<evidence type="ECO:0000259" key="4">
    <source>
        <dbReference type="Pfam" id="PF00005"/>
    </source>
</evidence>
<reference evidence="6" key="1">
    <citation type="journal article" date="2014" name="Front. Microbiol.">
        <title>High frequency of phylogenetically diverse reductive dehalogenase-homologous genes in deep subseafloor sedimentary metagenomes.</title>
        <authorList>
            <person name="Kawai M."/>
            <person name="Futagami T."/>
            <person name="Toyoda A."/>
            <person name="Takaki Y."/>
            <person name="Nishi S."/>
            <person name="Hori S."/>
            <person name="Arai W."/>
            <person name="Tsubouchi T."/>
            <person name="Morono Y."/>
            <person name="Uchiyama I."/>
            <person name="Ito T."/>
            <person name="Fujiyama A."/>
            <person name="Inagaki F."/>
            <person name="Takami H."/>
        </authorList>
    </citation>
    <scope>NUCLEOTIDE SEQUENCE</scope>
    <source>
        <strain evidence="6">Expedition CK06-06</strain>
    </source>
</reference>
<feature type="domain" description="ABC transporter" evidence="4">
    <location>
        <begin position="228"/>
        <end position="276"/>
    </location>
</feature>
<feature type="domain" description="ABC-transporter extension" evidence="5">
    <location>
        <begin position="120"/>
        <end position="199"/>
    </location>
</feature>